<feature type="coiled-coil region" evidence="1">
    <location>
        <begin position="278"/>
        <end position="305"/>
    </location>
</feature>
<proteinExistence type="predicted"/>
<evidence type="ECO:0000313" key="2">
    <source>
        <dbReference type="EMBL" id="CAD9085761.1"/>
    </source>
</evidence>
<name>A0A7S1KU99_9EUKA</name>
<reference evidence="2" key="1">
    <citation type="submission" date="2021-01" db="EMBL/GenBank/DDBJ databases">
        <authorList>
            <person name="Corre E."/>
            <person name="Pelletier E."/>
            <person name="Niang G."/>
            <person name="Scheremetjew M."/>
            <person name="Finn R."/>
            <person name="Kale V."/>
            <person name="Holt S."/>
            <person name="Cochrane G."/>
            <person name="Meng A."/>
            <person name="Brown T."/>
            <person name="Cohen L."/>
        </authorList>
    </citation>
    <scope>NUCLEOTIDE SEQUENCE</scope>
    <source>
        <strain evidence="2">WS</strain>
    </source>
</reference>
<dbReference type="EMBL" id="HBGD01010956">
    <property type="protein sequence ID" value="CAD9085761.1"/>
    <property type="molecule type" value="Transcribed_RNA"/>
</dbReference>
<accession>A0A7S1KU99</accession>
<organism evidence="2">
    <name type="scientific">Percolomonas cosmopolitus</name>
    <dbReference type="NCBI Taxonomy" id="63605"/>
    <lineage>
        <taxon>Eukaryota</taxon>
        <taxon>Discoba</taxon>
        <taxon>Heterolobosea</taxon>
        <taxon>Tetramitia</taxon>
        <taxon>Eutetramitia</taxon>
        <taxon>Percolomonadidae</taxon>
        <taxon>Percolomonas</taxon>
    </lineage>
</organism>
<sequence>MSLNQLTNQATRYHQITKYFLQYYNLLSTLGRSTFVGRSENDGSRFSKANATQVFISGVSEVKQVKLSHQDFESIKARFANGEKEINLDSVQQAHNDAYAASLRSKKDMWSQFLEFNLKPSLPEVQQKGDSSVPPVETVRPLPQDAAVIEYFTKHCEQFDNDNQETLVEYLGSNKEWKRQAITKSTPEQLQVFKMQDFANTYSGLDLEKRVSTQKLQSARERWGQWKSRKGILSRKILTQVNHVNFQSFQEFPVMYKPRQIQGVKTGIALKSKKKAFLKKKFMKLEKTQMQAERMEKRRVVAEANTPNVESVQQV</sequence>
<protein>
    <submittedName>
        <fullName evidence="2">Uncharacterized protein</fullName>
    </submittedName>
</protein>
<gene>
    <name evidence="2" type="ORF">PCOS0759_LOCUS9015</name>
</gene>
<dbReference type="AlphaFoldDB" id="A0A7S1KU99"/>
<keyword evidence="1" id="KW-0175">Coiled coil</keyword>
<evidence type="ECO:0000256" key="1">
    <source>
        <dbReference type="SAM" id="Coils"/>
    </source>
</evidence>